<keyword evidence="4" id="KW-1185">Reference proteome</keyword>
<evidence type="ECO:0000313" key="4">
    <source>
        <dbReference type="Proteomes" id="UP001519460"/>
    </source>
</evidence>
<dbReference type="Proteomes" id="UP001519460">
    <property type="component" value="Unassembled WGS sequence"/>
</dbReference>
<evidence type="ECO:0000256" key="2">
    <source>
        <dbReference type="SAM" id="Phobius"/>
    </source>
</evidence>
<keyword evidence="2" id="KW-1133">Transmembrane helix</keyword>
<protein>
    <submittedName>
        <fullName evidence="3">Uncharacterized protein</fullName>
    </submittedName>
</protein>
<dbReference type="EMBL" id="JACVVK020000183">
    <property type="protein sequence ID" value="KAK7486145.1"/>
    <property type="molecule type" value="Genomic_DNA"/>
</dbReference>
<keyword evidence="2" id="KW-0472">Membrane</keyword>
<organism evidence="3 4">
    <name type="scientific">Batillaria attramentaria</name>
    <dbReference type="NCBI Taxonomy" id="370345"/>
    <lineage>
        <taxon>Eukaryota</taxon>
        <taxon>Metazoa</taxon>
        <taxon>Spiralia</taxon>
        <taxon>Lophotrochozoa</taxon>
        <taxon>Mollusca</taxon>
        <taxon>Gastropoda</taxon>
        <taxon>Caenogastropoda</taxon>
        <taxon>Sorbeoconcha</taxon>
        <taxon>Cerithioidea</taxon>
        <taxon>Batillariidae</taxon>
        <taxon>Batillaria</taxon>
    </lineage>
</organism>
<sequence>MTRRRICFSWGPEFTYGTVFTIVGLLIIGPAVALYSVFSEREKEKESGIADHRAGCGSVQRLQREREGEREWGEFETKMERSRSNNFEKVERD</sequence>
<evidence type="ECO:0000256" key="1">
    <source>
        <dbReference type="SAM" id="MobiDB-lite"/>
    </source>
</evidence>
<name>A0ABD0KGR9_9CAEN</name>
<dbReference type="AlphaFoldDB" id="A0ABD0KGR9"/>
<gene>
    <name evidence="3" type="ORF">BaRGS_00022611</name>
</gene>
<feature type="transmembrane region" description="Helical" evidence="2">
    <location>
        <begin position="14"/>
        <end position="38"/>
    </location>
</feature>
<accession>A0ABD0KGR9</accession>
<feature type="region of interest" description="Disordered" evidence="1">
    <location>
        <begin position="68"/>
        <end position="93"/>
    </location>
</feature>
<evidence type="ECO:0000313" key="3">
    <source>
        <dbReference type="EMBL" id="KAK7486145.1"/>
    </source>
</evidence>
<keyword evidence="2" id="KW-0812">Transmembrane</keyword>
<proteinExistence type="predicted"/>
<comment type="caution">
    <text evidence="3">The sequence shown here is derived from an EMBL/GenBank/DDBJ whole genome shotgun (WGS) entry which is preliminary data.</text>
</comment>
<reference evidence="3 4" key="1">
    <citation type="journal article" date="2023" name="Sci. Data">
        <title>Genome assembly of the Korean intertidal mud-creeper Batillaria attramentaria.</title>
        <authorList>
            <person name="Patra A.K."/>
            <person name="Ho P.T."/>
            <person name="Jun S."/>
            <person name="Lee S.J."/>
            <person name="Kim Y."/>
            <person name="Won Y.J."/>
        </authorList>
    </citation>
    <scope>NUCLEOTIDE SEQUENCE [LARGE SCALE GENOMIC DNA]</scope>
    <source>
        <strain evidence="3">Wonlab-2016</strain>
    </source>
</reference>